<evidence type="ECO:0000313" key="2">
    <source>
        <dbReference type="Proteomes" id="UP000283433"/>
    </source>
</evidence>
<organism evidence="1 2">
    <name type="scientific">Pelobium manganitolerans</name>
    <dbReference type="NCBI Taxonomy" id="1842495"/>
    <lineage>
        <taxon>Bacteria</taxon>
        <taxon>Pseudomonadati</taxon>
        <taxon>Bacteroidota</taxon>
        <taxon>Sphingobacteriia</taxon>
        <taxon>Sphingobacteriales</taxon>
        <taxon>Sphingobacteriaceae</taxon>
        <taxon>Pelobium</taxon>
    </lineage>
</organism>
<proteinExistence type="predicted"/>
<dbReference type="Proteomes" id="UP000283433">
    <property type="component" value="Unassembled WGS sequence"/>
</dbReference>
<sequence length="122" mass="13485">MGVQTFVNALYALDEDELLAELEGLADLVNWMKEHFLLSGTQEAYLDNMSTGICQYIAEMLHSSLAGRIPVNFNQVNSAVARPTAVNDDGKLLDLSKKSEAVIINNQLSKRDSLNISISYLH</sequence>
<reference evidence="1 2" key="1">
    <citation type="submission" date="2016-07" db="EMBL/GenBank/DDBJ databases">
        <title>Genome of Pelobium manganitolerans.</title>
        <authorList>
            <person name="Wu S."/>
            <person name="Wang G."/>
        </authorList>
    </citation>
    <scope>NUCLEOTIDE SEQUENCE [LARGE SCALE GENOMIC DNA]</scope>
    <source>
        <strain evidence="1 2">YS-25</strain>
    </source>
</reference>
<evidence type="ECO:0000313" key="1">
    <source>
        <dbReference type="EMBL" id="RKD12492.1"/>
    </source>
</evidence>
<keyword evidence="2" id="KW-1185">Reference proteome</keyword>
<protein>
    <submittedName>
        <fullName evidence="1">Uncharacterized protein</fullName>
    </submittedName>
</protein>
<name>A0A419S1Y0_9SPHI</name>
<comment type="caution">
    <text evidence="1">The sequence shown here is derived from an EMBL/GenBank/DDBJ whole genome shotgun (WGS) entry which is preliminary data.</text>
</comment>
<gene>
    <name evidence="1" type="ORF">BCY91_12675</name>
</gene>
<accession>A0A419S1Y0</accession>
<dbReference type="AlphaFoldDB" id="A0A419S1Y0"/>
<dbReference type="EMBL" id="MBTA01000030">
    <property type="protein sequence ID" value="RKD12492.1"/>
    <property type="molecule type" value="Genomic_DNA"/>
</dbReference>